<organism evidence="2 3">
    <name type="scientific">Arsukibacterium ikkense</name>
    <dbReference type="NCBI Taxonomy" id="336831"/>
    <lineage>
        <taxon>Bacteria</taxon>
        <taxon>Pseudomonadati</taxon>
        <taxon>Pseudomonadota</taxon>
        <taxon>Gammaproteobacteria</taxon>
        <taxon>Chromatiales</taxon>
        <taxon>Chromatiaceae</taxon>
        <taxon>Arsukibacterium</taxon>
    </lineage>
</organism>
<dbReference type="InterPro" id="IPR025711">
    <property type="entry name" value="PepSY"/>
</dbReference>
<keyword evidence="3" id="KW-1185">Reference proteome</keyword>
<accession>A0A0M2V8C1</accession>
<sequence>MLLAALLLTSDAAALGNRQPEVTKEQATQLAQQRYPGKVLKVQTETRHYRVRLIQADGRVITVLVDNRTGRVERDEK</sequence>
<evidence type="ECO:0000313" key="2">
    <source>
        <dbReference type="EMBL" id="KKO46861.1"/>
    </source>
</evidence>
<name>A0A0M2V8C1_9GAMM</name>
<gene>
    <name evidence="2" type="ORF">WG68_02650</name>
</gene>
<dbReference type="STRING" id="336831.WG68_02650"/>
<dbReference type="EMBL" id="LAHO01000002">
    <property type="protein sequence ID" value="KKO46861.1"/>
    <property type="molecule type" value="Genomic_DNA"/>
</dbReference>
<comment type="caution">
    <text evidence="2">The sequence shown here is derived from an EMBL/GenBank/DDBJ whole genome shotgun (WGS) entry which is preliminary data.</text>
</comment>
<dbReference type="Pfam" id="PF03413">
    <property type="entry name" value="PepSY"/>
    <property type="match status" value="1"/>
</dbReference>
<protein>
    <recommendedName>
        <fullName evidence="1">PepSY domain-containing protein</fullName>
    </recommendedName>
</protein>
<dbReference type="Proteomes" id="UP000034228">
    <property type="component" value="Unassembled WGS sequence"/>
</dbReference>
<proteinExistence type="predicted"/>
<dbReference type="AlphaFoldDB" id="A0A0M2V8C1"/>
<evidence type="ECO:0000259" key="1">
    <source>
        <dbReference type="Pfam" id="PF03413"/>
    </source>
</evidence>
<dbReference type="PATRIC" id="fig|336831.14.peg.3690"/>
<evidence type="ECO:0000313" key="3">
    <source>
        <dbReference type="Proteomes" id="UP000034228"/>
    </source>
</evidence>
<dbReference type="Gene3D" id="3.10.450.40">
    <property type="match status" value="1"/>
</dbReference>
<reference evidence="2 3" key="1">
    <citation type="submission" date="2015-03" db="EMBL/GenBank/DDBJ databases">
        <title>Draft genome sequences of two protease-producing strains of Arsukibacterium isolated from two cold and alkaline environments.</title>
        <authorList>
            <person name="Lylloff J.E."/>
            <person name="Skov L.B."/>
            <person name="Jepsen M."/>
            <person name="Hallin P.F."/>
            <person name="Sorensen S.J."/>
            <person name="Stougaard P."/>
            <person name="Glaring M.A."/>
        </authorList>
    </citation>
    <scope>NUCLEOTIDE SEQUENCE [LARGE SCALE GENOMIC DNA]</scope>
    <source>
        <strain evidence="2 3">GCM72</strain>
    </source>
</reference>
<feature type="domain" description="PepSY" evidence="1">
    <location>
        <begin position="22"/>
        <end position="76"/>
    </location>
</feature>